<dbReference type="Proteomes" id="UP000027121">
    <property type="component" value="Chromosome"/>
</dbReference>
<dbReference type="GeneID" id="98281450"/>
<feature type="chain" id="PRO_5042866005" evidence="1">
    <location>
        <begin position="29"/>
        <end position="153"/>
    </location>
</feature>
<dbReference type="EMBL" id="CP071706">
    <property type="protein sequence ID" value="KDO01921.1"/>
    <property type="molecule type" value="Genomic_DNA"/>
</dbReference>
<dbReference type="RefSeq" id="WP_036993785.1">
    <property type="nucleotide sequence ID" value="NZ_CP071706.1"/>
</dbReference>
<organism evidence="2 3">
    <name type="scientific">Pseudomonas donghuensis</name>
    <dbReference type="NCBI Taxonomy" id="1163398"/>
    <lineage>
        <taxon>Bacteria</taxon>
        <taxon>Pseudomonadati</taxon>
        <taxon>Pseudomonadota</taxon>
        <taxon>Gammaproteobacteria</taxon>
        <taxon>Pseudomonadales</taxon>
        <taxon>Pseudomonadaceae</taxon>
        <taxon>Pseudomonas</taxon>
    </lineage>
</organism>
<name>A0AAP0SKY1_9PSED</name>
<reference evidence="2 3" key="2">
    <citation type="journal article" date="2016" name="Front. Microbiol.">
        <title>When Genome-Based Approach Meets the 'Old but Good': Revealing Genes Involved in the Antibacterial Activity of Pseudomonas sp. P482 against Soft Rot Pathogens.</title>
        <authorList>
            <person name="Krzyzanowska D.M."/>
            <person name="Ossowicki A."/>
            <person name="Rajewska M."/>
            <person name="Maciag T."/>
            <person name="Jablonska M."/>
            <person name="Obuchowski M."/>
            <person name="Heeb S."/>
            <person name="Jafra S."/>
        </authorList>
    </citation>
    <scope>NUCLEOTIDE SEQUENCE [LARGE SCALE GENOMIC DNA]</scope>
    <source>
        <strain evidence="2 3">P482</strain>
    </source>
</reference>
<dbReference type="AlphaFoldDB" id="A0AAP0SKY1"/>
<evidence type="ECO:0000313" key="2">
    <source>
        <dbReference type="EMBL" id="KDO01921.1"/>
    </source>
</evidence>
<accession>A0AAP0SKY1</accession>
<dbReference type="KEGG" id="pdw:BV82_0054"/>
<reference evidence="2 3" key="1">
    <citation type="journal article" date="2014" name="Genome Announc.">
        <title>Genome Sequence of Pseudomonas sp. Strain P482, a Tomato Rhizosphere Isolate with Broad-Spectrum Antimicrobial Activity.</title>
        <authorList>
            <person name="Krzyzanowska D.M."/>
            <person name="Ossowicki A."/>
            <person name="Jafra S."/>
        </authorList>
    </citation>
    <scope>NUCLEOTIDE SEQUENCE [LARGE SCALE GENOMIC DNA]</scope>
    <source>
        <strain evidence="2 3">P482</strain>
    </source>
</reference>
<sequence>MASGFLACIASSLSGALLLGLCSTQVLAADDNLVQFDPATCEFGAPLEPYFDKAIAKRQALPAKAQEEEVSYPVDLPFHGIKVTAVFIGYEWHGIYFDAPPDQVRTLFRKLGYRVAEDGDMSASGDEVAVTASIIENSGKDRKQGQSALTCGV</sequence>
<protein>
    <submittedName>
        <fullName evidence="2">Uncharacterized protein</fullName>
    </submittedName>
</protein>
<feature type="signal peptide" evidence="1">
    <location>
        <begin position="1"/>
        <end position="28"/>
    </location>
</feature>
<evidence type="ECO:0000313" key="3">
    <source>
        <dbReference type="Proteomes" id="UP000027121"/>
    </source>
</evidence>
<keyword evidence="1" id="KW-0732">Signal</keyword>
<keyword evidence="3" id="KW-1185">Reference proteome</keyword>
<evidence type="ECO:0000256" key="1">
    <source>
        <dbReference type="SAM" id="SignalP"/>
    </source>
</evidence>
<proteinExistence type="predicted"/>
<gene>
    <name evidence="2" type="ORF">BV82_0054</name>
</gene>